<proteinExistence type="inferred from homology"/>
<accession>A7NNY3</accession>
<dbReference type="InterPro" id="IPR036291">
    <property type="entry name" value="NAD(P)-bd_dom_sf"/>
</dbReference>
<evidence type="ECO:0000313" key="8">
    <source>
        <dbReference type="EMBL" id="ABU59278.1"/>
    </source>
</evidence>
<dbReference type="CDD" id="cd08242">
    <property type="entry name" value="MDR_like"/>
    <property type="match status" value="1"/>
</dbReference>
<dbReference type="InterPro" id="IPR013154">
    <property type="entry name" value="ADH-like_N"/>
</dbReference>
<keyword evidence="4" id="KW-0862">Zinc</keyword>
<dbReference type="AlphaFoldDB" id="A7NNY3"/>
<dbReference type="PANTHER" id="PTHR43350">
    <property type="entry name" value="NAD-DEPENDENT ALCOHOL DEHYDROGENASE"/>
    <property type="match status" value="1"/>
</dbReference>
<protein>
    <submittedName>
        <fullName evidence="8">Alcohol dehydrogenase GroES domain protein</fullName>
    </submittedName>
</protein>
<reference evidence="8 9" key="1">
    <citation type="submission" date="2007-08" db="EMBL/GenBank/DDBJ databases">
        <title>Complete sequence of Roseiflexus castenholzii DSM 13941.</title>
        <authorList>
            <consortium name="US DOE Joint Genome Institute"/>
            <person name="Copeland A."/>
            <person name="Lucas S."/>
            <person name="Lapidus A."/>
            <person name="Barry K."/>
            <person name="Glavina del Rio T."/>
            <person name="Dalin E."/>
            <person name="Tice H."/>
            <person name="Pitluck S."/>
            <person name="Thompson L.S."/>
            <person name="Brettin T."/>
            <person name="Bruce D."/>
            <person name="Detter J.C."/>
            <person name="Han C."/>
            <person name="Tapia R."/>
            <person name="Schmutz J."/>
            <person name="Larimer F."/>
            <person name="Land M."/>
            <person name="Hauser L."/>
            <person name="Kyrpides N."/>
            <person name="Mikhailova N."/>
            <person name="Bryant D.A."/>
            <person name="Hanada S."/>
            <person name="Tsukatani Y."/>
            <person name="Richardson P."/>
        </authorList>
    </citation>
    <scope>NUCLEOTIDE SEQUENCE [LARGE SCALE GENOMIC DNA]</scope>
    <source>
        <strain evidence="9">DSM 13941 / HLO8</strain>
    </source>
</reference>
<dbReference type="STRING" id="383372.Rcas_3224"/>
<name>A7NNY3_ROSCS</name>
<dbReference type="Gene3D" id="3.40.50.720">
    <property type="entry name" value="NAD(P)-binding Rossmann-like Domain"/>
    <property type="match status" value="1"/>
</dbReference>
<organism evidence="8 9">
    <name type="scientific">Roseiflexus castenholzii (strain DSM 13941 / HLO8)</name>
    <dbReference type="NCBI Taxonomy" id="383372"/>
    <lineage>
        <taxon>Bacteria</taxon>
        <taxon>Bacillati</taxon>
        <taxon>Chloroflexota</taxon>
        <taxon>Chloroflexia</taxon>
        <taxon>Chloroflexales</taxon>
        <taxon>Roseiflexineae</taxon>
        <taxon>Roseiflexaceae</taxon>
        <taxon>Roseiflexus</taxon>
    </lineage>
</organism>
<evidence type="ECO:0000256" key="4">
    <source>
        <dbReference type="ARBA" id="ARBA00022833"/>
    </source>
</evidence>
<sequence length="317" mass="34427">MHALVYDGKLRQVDDYPRPVLRAGEALIRPTLVGICNTDIEITRGYMNFRGVLGHEFVGVVVACEDAAWIGQRVVGEINAACRDCAVCRRGDESHCPNRTTLGIDRRDGAMAELFSLPIACLHRAPDRMPDAVAVFTEPVAAALEMLQQIHLRPTDQVAVVGDGKLGLLCVQAARLPGCDVTLVGRHPERWEFLESMAIHAIHVDELDAAYTARFDVVVDCTGHPHGFRVARRLVRPRGSLVMKSTFAAESECNLTMLVVDEIRLIGSRCGPFAAALRALDGGLIATAPLIAARFPLHDGLRAFAAAAGRLKVLLEV</sequence>
<dbReference type="Gene3D" id="3.90.180.10">
    <property type="entry name" value="Medium-chain alcohol dehydrogenases, catalytic domain"/>
    <property type="match status" value="1"/>
</dbReference>
<dbReference type="PANTHER" id="PTHR43350:SF2">
    <property type="entry name" value="GROES-LIKE ZINC-BINDING ALCOHOL DEHYDROGENASE FAMILY PROTEIN"/>
    <property type="match status" value="1"/>
</dbReference>
<dbReference type="SUPFAM" id="SSF51735">
    <property type="entry name" value="NAD(P)-binding Rossmann-fold domains"/>
    <property type="match status" value="1"/>
</dbReference>
<dbReference type="InterPro" id="IPR011032">
    <property type="entry name" value="GroES-like_sf"/>
</dbReference>
<dbReference type="eggNOG" id="COG1063">
    <property type="taxonomic scope" value="Bacteria"/>
</dbReference>
<keyword evidence="5" id="KW-0560">Oxidoreductase</keyword>
<dbReference type="Pfam" id="PF00107">
    <property type="entry name" value="ADH_zinc_N"/>
    <property type="match status" value="1"/>
</dbReference>
<dbReference type="KEGG" id="rca:Rcas_3224"/>
<feature type="domain" description="Alcohol dehydrogenase-like N-terminal" evidence="7">
    <location>
        <begin position="23"/>
        <end position="127"/>
    </location>
</feature>
<evidence type="ECO:0000256" key="2">
    <source>
        <dbReference type="ARBA" id="ARBA00008072"/>
    </source>
</evidence>
<evidence type="ECO:0000256" key="3">
    <source>
        <dbReference type="ARBA" id="ARBA00022723"/>
    </source>
</evidence>
<comment type="cofactor">
    <cofactor evidence="1">
        <name>Zn(2+)</name>
        <dbReference type="ChEBI" id="CHEBI:29105"/>
    </cofactor>
</comment>
<dbReference type="InterPro" id="IPR013149">
    <property type="entry name" value="ADH-like_C"/>
</dbReference>
<dbReference type="GO" id="GO:0046872">
    <property type="term" value="F:metal ion binding"/>
    <property type="evidence" value="ECO:0007669"/>
    <property type="project" value="UniProtKB-KW"/>
</dbReference>
<gene>
    <name evidence="8" type="ordered locus">Rcas_3224</name>
</gene>
<comment type="similarity">
    <text evidence="2">Belongs to the zinc-containing alcohol dehydrogenase family.</text>
</comment>
<keyword evidence="3" id="KW-0479">Metal-binding</keyword>
<dbReference type="HOGENOM" id="CLU_026673_11_0_0"/>
<dbReference type="RefSeq" id="WP_012121702.1">
    <property type="nucleotide sequence ID" value="NC_009767.1"/>
</dbReference>
<dbReference type="Proteomes" id="UP000000263">
    <property type="component" value="Chromosome"/>
</dbReference>
<evidence type="ECO:0000256" key="5">
    <source>
        <dbReference type="ARBA" id="ARBA00023002"/>
    </source>
</evidence>
<evidence type="ECO:0000259" key="6">
    <source>
        <dbReference type="Pfam" id="PF00107"/>
    </source>
</evidence>
<dbReference type="Pfam" id="PF08240">
    <property type="entry name" value="ADH_N"/>
    <property type="match status" value="1"/>
</dbReference>
<dbReference type="GO" id="GO:0016491">
    <property type="term" value="F:oxidoreductase activity"/>
    <property type="evidence" value="ECO:0007669"/>
    <property type="project" value="UniProtKB-KW"/>
</dbReference>
<evidence type="ECO:0000256" key="1">
    <source>
        <dbReference type="ARBA" id="ARBA00001947"/>
    </source>
</evidence>
<feature type="domain" description="Alcohol dehydrogenase-like C-terminal" evidence="6">
    <location>
        <begin position="166"/>
        <end position="272"/>
    </location>
</feature>
<keyword evidence="9" id="KW-1185">Reference proteome</keyword>
<dbReference type="OrthoDB" id="9769198at2"/>
<evidence type="ECO:0000313" key="9">
    <source>
        <dbReference type="Proteomes" id="UP000000263"/>
    </source>
</evidence>
<dbReference type="EMBL" id="CP000804">
    <property type="protein sequence ID" value="ABU59278.1"/>
    <property type="molecule type" value="Genomic_DNA"/>
</dbReference>
<dbReference type="SUPFAM" id="SSF50129">
    <property type="entry name" value="GroES-like"/>
    <property type="match status" value="1"/>
</dbReference>
<evidence type="ECO:0000259" key="7">
    <source>
        <dbReference type="Pfam" id="PF08240"/>
    </source>
</evidence>